<evidence type="ECO:0000256" key="3">
    <source>
        <dbReference type="HAMAP-Rule" id="MF_01077"/>
    </source>
</evidence>
<keyword evidence="2 3" id="KW-0690">Ribosome biogenesis</keyword>
<feature type="compositionally biased region" description="Basic residues" evidence="4">
    <location>
        <begin position="207"/>
        <end position="217"/>
    </location>
</feature>
<proteinExistence type="inferred from homology"/>
<dbReference type="EMBL" id="JOPB01000008">
    <property type="protein sequence ID" value="OUI78024.1"/>
    <property type="molecule type" value="Genomic_DNA"/>
</dbReference>
<dbReference type="SUPFAM" id="SSF75420">
    <property type="entry name" value="YhbC-like, N-terminal domain"/>
    <property type="match status" value="1"/>
</dbReference>
<feature type="region of interest" description="Disordered" evidence="4">
    <location>
        <begin position="185"/>
        <end position="217"/>
    </location>
</feature>
<dbReference type="AlphaFoldDB" id="A0A251ZTN9"/>
<reference evidence="8" key="1">
    <citation type="submission" date="2014-06" db="EMBL/GenBank/DDBJ databases">
        <authorList>
            <person name="Winans N.J."/>
            <person name="Newell P.D."/>
            <person name="Douglas A.E."/>
        </authorList>
    </citation>
    <scope>NUCLEOTIDE SEQUENCE [LARGE SCALE GENOMIC DNA]</scope>
    <source>
        <strain evidence="8">DmL_052</strain>
    </source>
</reference>
<evidence type="ECO:0000313" key="7">
    <source>
        <dbReference type="EMBL" id="OUI78024.1"/>
    </source>
</evidence>
<name>A0A251ZTN9_9PROT</name>
<evidence type="ECO:0000256" key="4">
    <source>
        <dbReference type="SAM" id="MobiDB-lite"/>
    </source>
</evidence>
<comment type="subcellular location">
    <subcellularLocation>
        <location evidence="3">Cytoplasm</location>
    </subcellularLocation>
</comment>
<comment type="function">
    <text evidence="3">Required for maturation of 30S ribosomal subunits.</text>
</comment>
<evidence type="ECO:0000259" key="6">
    <source>
        <dbReference type="Pfam" id="PF17384"/>
    </source>
</evidence>
<dbReference type="GO" id="GO:0000028">
    <property type="term" value="P:ribosomal small subunit assembly"/>
    <property type="evidence" value="ECO:0007669"/>
    <property type="project" value="TreeGrafter"/>
</dbReference>
<dbReference type="GO" id="GO:0006412">
    <property type="term" value="P:translation"/>
    <property type="evidence" value="ECO:0007669"/>
    <property type="project" value="TreeGrafter"/>
</dbReference>
<dbReference type="InterPro" id="IPR028989">
    <property type="entry name" value="RimP_N"/>
</dbReference>
<dbReference type="PANTHER" id="PTHR33867:SF1">
    <property type="entry name" value="RIBOSOME MATURATION FACTOR RIMP"/>
    <property type="match status" value="1"/>
</dbReference>
<evidence type="ECO:0000313" key="8">
    <source>
        <dbReference type="Proteomes" id="UP000194946"/>
    </source>
</evidence>
<dbReference type="SUPFAM" id="SSF74942">
    <property type="entry name" value="YhbC-like, C-terminal domain"/>
    <property type="match status" value="1"/>
</dbReference>
<dbReference type="NCBIfam" id="NF000932">
    <property type="entry name" value="PRK00092.2-5"/>
    <property type="match status" value="1"/>
</dbReference>
<gene>
    <name evidence="3" type="primary">rimP</name>
    <name evidence="7" type="ORF">HK18_10780</name>
</gene>
<dbReference type="InterPro" id="IPR003728">
    <property type="entry name" value="Ribosome_maturation_RimP"/>
</dbReference>
<comment type="similarity">
    <text evidence="3">Belongs to the RimP family.</text>
</comment>
<dbReference type="Pfam" id="PF02576">
    <property type="entry name" value="RimP_N"/>
    <property type="match status" value="1"/>
</dbReference>
<dbReference type="FunFam" id="3.30.300.70:FF:000001">
    <property type="entry name" value="Ribosome maturation factor RimP"/>
    <property type="match status" value="1"/>
</dbReference>
<comment type="caution">
    <text evidence="7">The sequence shown here is derived from an EMBL/GenBank/DDBJ whole genome shotgun (WGS) entry which is preliminary data.</text>
</comment>
<evidence type="ECO:0000256" key="1">
    <source>
        <dbReference type="ARBA" id="ARBA00022490"/>
    </source>
</evidence>
<feature type="domain" description="Ribosome maturation factor RimP C-terminal" evidence="6">
    <location>
        <begin position="106"/>
        <end position="171"/>
    </location>
</feature>
<dbReference type="Gene3D" id="3.30.300.70">
    <property type="entry name" value="RimP-like superfamily, N-terminal"/>
    <property type="match status" value="1"/>
</dbReference>
<keyword evidence="8" id="KW-1185">Reference proteome</keyword>
<accession>A0A251ZTN9</accession>
<feature type="compositionally biased region" description="Acidic residues" evidence="4">
    <location>
        <begin position="189"/>
        <end position="201"/>
    </location>
</feature>
<dbReference type="Pfam" id="PF17384">
    <property type="entry name" value="DUF150_C"/>
    <property type="match status" value="1"/>
</dbReference>
<dbReference type="InterPro" id="IPR028998">
    <property type="entry name" value="RimP_C"/>
</dbReference>
<sequence length="217" mass="24140">MGGGLSRPPFFVLDSLEFSDNRLDRRIAALIEPTLIDMGYEVVRIMILGKTALTLQIMVDRADGSLINVEDCEQISHAVSAILDVDDPIEAAWTLEVSSAGIDRPLVRPKDWNRFSGHLAKAETMIPVEGRRRFSGIALGADDEFARMRLDDGAEVALPFSEIRKAKLVLTDALIDACQHMLSPRDVVSEDSEESIEEDTDKDQSKRSGKNNRYKTH</sequence>
<dbReference type="GO" id="GO:0005829">
    <property type="term" value="C:cytosol"/>
    <property type="evidence" value="ECO:0007669"/>
    <property type="project" value="TreeGrafter"/>
</dbReference>
<dbReference type="InterPro" id="IPR036847">
    <property type="entry name" value="RimP_C_sf"/>
</dbReference>
<dbReference type="CDD" id="cd01734">
    <property type="entry name" value="YlxS_C"/>
    <property type="match status" value="1"/>
</dbReference>
<evidence type="ECO:0000259" key="5">
    <source>
        <dbReference type="Pfam" id="PF02576"/>
    </source>
</evidence>
<dbReference type="Proteomes" id="UP000194946">
    <property type="component" value="Unassembled WGS sequence"/>
</dbReference>
<protein>
    <recommendedName>
        <fullName evidence="3">Ribosome maturation factor RimP</fullName>
    </recommendedName>
</protein>
<evidence type="ECO:0000256" key="2">
    <source>
        <dbReference type="ARBA" id="ARBA00022517"/>
    </source>
</evidence>
<dbReference type="InterPro" id="IPR035956">
    <property type="entry name" value="RimP_N_sf"/>
</dbReference>
<keyword evidence="1 3" id="KW-0963">Cytoplasm</keyword>
<feature type="domain" description="Ribosome maturation factor RimP N-terminal" evidence="5">
    <location>
        <begin position="30"/>
        <end position="103"/>
    </location>
</feature>
<dbReference type="PANTHER" id="PTHR33867">
    <property type="entry name" value="RIBOSOME MATURATION FACTOR RIMP"/>
    <property type="match status" value="1"/>
</dbReference>
<dbReference type="HAMAP" id="MF_01077">
    <property type="entry name" value="RimP"/>
    <property type="match status" value="1"/>
</dbReference>
<organism evidence="7 8">
    <name type="scientific">Commensalibacter intestini</name>
    <dbReference type="NCBI Taxonomy" id="479936"/>
    <lineage>
        <taxon>Bacteria</taxon>
        <taxon>Pseudomonadati</taxon>
        <taxon>Pseudomonadota</taxon>
        <taxon>Alphaproteobacteria</taxon>
        <taxon>Acetobacterales</taxon>
        <taxon>Acetobacteraceae</taxon>
    </lineage>
</organism>